<evidence type="ECO:0000256" key="2">
    <source>
        <dbReference type="ARBA" id="ARBA00022679"/>
    </source>
</evidence>
<evidence type="ECO:0000256" key="3">
    <source>
        <dbReference type="ARBA" id="ARBA00022695"/>
    </source>
</evidence>
<evidence type="ECO:0000313" key="9">
    <source>
        <dbReference type="EMBL" id="KAL2082802.1"/>
    </source>
</evidence>
<dbReference type="InterPro" id="IPR043502">
    <property type="entry name" value="DNA/RNA_pol_sf"/>
</dbReference>
<evidence type="ECO:0000259" key="8">
    <source>
        <dbReference type="PROSITE" id="PS50013"/>
    </source>
</evidence>
<dbReference type="Pfam" id="PF24626">
    <property type="entry name" value="SH3_Tf2-1"/>
    <property type="match status" value="1"/>
</dbReference>
<evidence type="ECO:0000256" key="1">
    <source>
        <dbReference type="ARBA" id="ARBA00004123"/>
    </source>
</evidence>
<keyword evidence="4" id="KW-0540">Nuclease</keyword>
<dbReference type="InterPro" id="IPR000953">
    <property type="entry name" value="Chromo/chromo_shadow_dom"/>
</dbReference>
<dbReference type="FunFam" id="3.10.20.370:FF:000003">
    <property type="entry name" value="Transposon Tf2-6 polyprotein"/>
    <property type="match status" value="1"/>
</dbReference>
<dbReference type="SUPFAM" id="SSF54160">
    <property type="entry name" value="Chromo domain-like"/>
    <property type="match status" value="1"/>
</dbReference>
<dbReference type="SMART" id="SM00298">
    <property type="entry name" value="CHROMO"/>
    <property type="match status" value="1"/>
</dbReference>
<dbReference type="PANTHER" id="PTHR34072">
    <property type="entry name" value="ENZYMATIC POLYPROTEIN-RELATED"/>
    <property type="match status" value="1"/>
</dbReference>
<dbReference type="InterPro" id="IPR023780">
    <property type="entry name" value="Chromo_domain"/>
</dbReference>
<feature type="domain" description="Chromo" evidence="8">
    <location>
        <begin position="272"/>
        <end position="330"/>
    </location>
</feature>
<dbReference type="Gene3D" id="3.10.20.370">
    <property type="match status" value="1"/>
</dbReference>
<keyword evidence="10" id="KW-1185">Reference proteome</keyword>
<organism evidence="9 10">
    <name type="scientific">Coilia grayii</name>
    <name type="common">Gray's grenadier anchovy</name>
    <dbReference type="NCBI Taxonomy" id="363190"/>
    <lineage>
        <taxon>Eukaryota</taxon>
        <taxon>Metazoa</taxon>
        <taxon>Chordata</taxon>
        <taxon>Craniata</taxon>
        <taxon>Vertebrata</taxon>
        <taxon>Euteleostomi</taxon>
        <taxon>Actinopterygii</taxon>
        <taxon>Neopterygii</taxon>
        <taxon>Teleostei</taxon>
        <taxon>Clupei</taxon>
        <taxon>Clupeiformes</taxon>
        <taxon>Clupeoidei</taxon>
        <taxon>Engraulidae</taxon>
        <taxon>Coilinae</taxon>
        <taxon>Coilia</taxon>
    </lineage>
</organism>
<dbReference type="Pfam" id="PF17917">
    <property type="entry name" value="RT_RNaseH"/>
    <property type="match status" value="1"/>
</dbReference>
<dbReference type="Proteomes" id="UP001591681">
    <property type="component" value="Unassembled WGS sequence"/>
</dbReference>
<dbReference type="GO" id="GO:0003964">
    <property type="term" value="F:RNA-directed DNA polymerase activity"/>
    <property type="evidence" value="ECO:0007669"/>
    <property type="project" value="UniProtKB-KW"/>
</dbReference>
<dbReference type="GO" id="GO:0016787">
    <property type="term" value="F:hydrolase activity"/>
    <property type="evidence" value="ECO:0007669"/>
    <property type="project" value="UniProtKB-KW"/>
</dbReference>
<dbReference type="PROSITE" id="PS50013">
    <property type="entry name" value="CHROMO_2"/>
    <property type="match status" value="1"/>
</dbReference>
<proteinExistence type="predicted"/>
<dbReference type="Pfam" id="PF00385">
    <property type="entry name" value="Chromo"/>
    <property type="match status" value="1"/>
</dbReference>
<name>A0ABD1J6H2_9TELE</name>
<keyword evidence="7" id="KW-0695">RNA-directed DNA polymerase</keyword>
<dbReference type="GO" id="GO:0004519">
    <property type="term" value="F:endonuclease activity"/>
    <property type="evidence" value="ECO:0007669"/>
    <property type="project" value="UniProtKB-KW"/>
</dbReference>
<evidence type="ECO:0000256" key="6">
    <source>
        <dbReference type="ARBA" id="ARBA00022801"/>
    </source>
</evidence>
<keyword evidence="2" id="KW-0808">Transferase</keyword>
<dbReference type="GO" id="GO:0005634">
    <property type="term" value="C:nucleus"/>
    <property type="evidence" value="ECO:0007669"/>
    <property type="project" value="UniProtKB-SubCell"/>
</dbReference>
<reference evidence="9 10" key="1">
    <citation type="submission" date="2024-09" db="EMBL/GenBank/DDBJ databases">
        <title>A chromosome-level genome assembly of Gray's grenadier anchovy, Coilia grayii.</title>
        <authorList>
            <person name="Fu Z."/>
        </authorList>
    </citation>
    <scope>NUCLEOTIDE SEQUENCE [LARGE SCALE GENOMIC DNA]</scope>
    <source>
        <strain evidence="9">G4</strain>
        <tissue evidence="9">Muscle</tissue>
    </source>
</reference>
<evidence type="ECO:0000256" key="4">
    <source>
        <dbReference type="ARBA" id="ARBA00022722"/>
    </source>
</evidence>
<accession>A0ABD1J6H2</accession>
<keyword evidence="6" id="KW-0378">Hydrolase</keyword>
<evidence type="ECO:0000256" key="7">
    <source>
        <dbReference type="ARBA" id="ARBA00022918"/>
    </source>
</evidence>
<comment type="caution">
    <text evidence="9">The sequence shown here is derived from an EMBL/GenBank/DDBJ whole genome shotgun (WGS) entry which is preliminary data.</text>
</comment>
<protein>
    <recommendedName>
        <fullName evidence="8">Chromo domain-containing protein</fullName>
    </recommendedName>
</protein>
<dbReference type="AlphaFoldDB" id="A0ABD1J6H2"/>
<dbReference type="InterPro" id="IPR056924">
    <property type="entry name" value="SH3_Tf2-1"/>
</dbReference>
<dbReference type="InterPro" id="IPR016197">
    <property type="entry name" value="Chromo-like_dom_sf"/>
</dbReference>
<dbReference type="PANTHER" id="PTHR34072:SF42">
    <property type="entry name" value="INTEGRASE CATALYTIC DOMAIN-CONTAINING PROTEIN"/>
    <property type="match status" value="1"/>
</dbReference>
<dbReference type="EMBL" id="JBHFQA010000019">
    <property type="protein sequence ID" value="KAL2082802.1"/>
    <property type="molecule type" value="Genomic_DNA"/>
</dbReference>
<dbReference type="Gene3D" id="2.40.50.40">
    <property type="match status" value="1"/>
</dbReference>
<gene>
    <name evidence="9" type="ORF">ACEWY4_022620</name>
</gene>
<dbReference type="CDD" id="cd09274">
    <property type="entry name" value="RNase_HI_RT_Ty3"/>
    <property type="match status" value="1"/>
</dbReference>
<dbReference type="InterPro" id="IPR041373">
    <property type="entry name" value="RT_RNaseH"/>
</dbReference>
<dbReference type="SUPFAM" id="SSF56672">
    <property type="entry name" value="DNA/RNA polymerases"/>
    <property type="match status" value="1"/>
</dbReference>
<keyword evidence="5" id="KW-0255">Endonuclease</keyword>
<sequence>MEDLIKPYFPEMKESRATLISKGLAVRFQWSSPAEDAFQTLKAHFTSAPILMQPDPTKQFIVEVDALDVGVGAVLSQRSTEDHKVHPCAFFSHRLSPAEGNYDIGDRELLAVKLALEEWRHWLEGVAIPFLVWTDHKNLEYLHSAKRLNPRQARWSLFFSRFNFTLSYRPGSKNSKPDALSRMFSISEGGQTVFQDLPLKVDCRKLAPRFIGPFPICKIISWSAVRLKLPFNFRRIHPTFHTSRVKPFICSPMHPLPASPPPPRLIDGPEAYTVRRVLDARCRGRGWQYLVDWEGYGPEERSWVPARQVLGPSLIRDFHRRRLAQFDVTPRCVP</sequence>
<keyword evidence="3" id="KW-0548">Nucleotidyltransferase</keyword>
<evidence type="ECO:0000313" key="10">
    <source>
        <dbReference type="Proteomes" id="UP001591681"/>
    </source>
</evidence>
<evidence type="ECO:0000256" key="5">
    <source>
        <dbReference type="ARBA" id="ARBA00022759"/>
    </source>
</evidence>
<comment type="subcellular location">
    <subcellularLocation>
        <location evidence="1">Nucleus</location>
    </subcellularLocation>
</comment>